<proteinExistence type="predicted"/>
<gene>
    <name evidence="1" type="ORF">R5R35_000293</name>
</gene>
<dbReference type="AlphaFoldDB" id="A0AAN9V506"/>
<organism evidence="1 2">
    <name type="scientific">Gryllus longicercus</name>
    <dbReference type="NCBI Taxonomy" id="2509291"/>
    <lineage>
        <taxon>Eukaryota</taxon>
        <taxon>Metazoa</taxon>
        <taxon>Ecdysozoa</taxon>
        <taxon>Arthropoda</taxon>
        <taxon>Hexapoda</taxon>
        <taxon>Insecta</taxon>
        <taxon>Pterygota</taxon>
        <taxon>Neoptera</taxon>
        <taxon>Polyneoptera</taxon>
        <taxon>Orthoptera</taxon>
        <taxon>Ensifera</taxon>
        <taxon>Gryllidea</taxon>
        <taxon>Grylloidea</taxon>
        <taxon>Gryllidae</taxon>
        <taxon>Gryllinae</taxon>
        <taxon>Gryllus</taxon>
    </lineage>
</organism>
<evidence type="ECO:0000313" key="1">
    <source>
        <dbReference type="EMBL" id="KAK7791719.1"/>
    </source>
</evidence>
<dbReference type="EMBL" id="JAZDUA010000508">
    <property type="protein sequence ID" value="KAK7791719.1"/>
    <property type="molecule type" value="Genomic_DNA"/>
</dbReference>
<comment type="caution">
    <text evidence="1">The sequence shown here is derived from an EMBL/GenBank/DDBJ whole genome shotgun (WGS) entry which is preliminary data.</text>
</comment>
<protein>
    <submittedName>
        <fullName evidence="1">Uncharacterized protein</fullName>
    </submittedName>
</protein>
<dbReference type="Proteomes" id="UP001378592">
    <property type="component" value="Unassembled WGS sequence"/>
</dbReference>
<evidence type="ECO:0000313" key="2">
    <source>
        <dbReference type="Proteomes" id="UP001378592"/>
    </source>
</evidence>
<accession>A0AAN9V506</accession>
<sequence>MHKDKEDGLHHEPGAFRNRELAAYDHALLDGEMFLQSTRRGRRGAKVFDIYDQYRVLVRNDHTSLVRFPRSERLTRDRLHPQARVSSSPPVSSLGAVFLFGQRPQ</sequence>
<name>A0AAN9V506_9ORTH</name>
<reference evidence="1 2" key="1">
    <citation type="submission" date="2024-03" db="EMBL/GenBank/DDBJ databases">
        <title>The genome assembly and annotation of the cricket Gryllus longicercus Weissman &amp; Gray.</title>
        <authorList>
            <person name="Szrajer S."/>
            <person name="Gray D."/>
            <person name="Ylla G."/>
        </authorList>
    </citation>
    <scope>NUCLEOTIDE SEQUENCE [LARGE SCALE GENOMIC DNA]</scope>
    <source>
        <strain evidence="1">DAG 2021-001</strain>
        <tissue evidence="1">Whole body minus gut</tissue>
    </source>
</reference>
<keyword evidence="2" id="KW-1185">Reference proteome</keyword>